<dbReference type="RefSeq" id="XP_028526864.1">
    <property type="nucleotide sequence ID" value="XM_028670075.1"/>
</dbReference>
<keyword evidence="3" id="KW-1185">Reference proteome</keyword>
<sequence length="787" mass="95806">MLKVILNSIGKKKYFFKIKYNFLFFNKKNLFTQNKSENNVNSIYRKENEIILHKSYLLKDSKINDIINILNLYIKLKNENIELLKNVSINLLMNKEKLRYGDIIILLKKFSIIKCKNYYLFCYFKDALIDNLHLLKYDELIDVYFSFTNLNYFHYNFYLLIEKKLFHNFNLIDLKKLILLIQCFNKKKIITKNYLTILLYSISKNINKFNIFQLSVIFSFFKNFKINNSILINSLIHNFNQNVNINDSTKCLSLFYNFLSYINKKCKKNYMYFEKEKELIGVIKQFKLKFEKEEMKYEDELHEIEENEEINNEYNKKEMKLDIDKMNYEENSEKKKKIGEYIKKNISLLENNILLKNEQLQKLKEQTHLLKKNSYNFNLMYSIKNTLKNIEIITKKNIKFMSVQSLCLISSALSNIDKNKLILEKIAEEVGKQSTKLTPLLISFLLLSFSKANHKHGSLIYYSLQFFYKYYKFFNINEVGILCKSLQNFSIKENEFINILNEFILSNQDIYNNIHKEKKIQDNMENLNYDNNNNCSNNHNMEKLFYEIEKSIEKNIEFMNYEDQFKNLKRIHKDEDKKHNDNHNKKNNYDKKYNEFVNFSYIDYENIKKNNYYPNNLYNIKMNNSIYINNIIYILEYYSFNLIRIDKILDIFCDIFIKSDLNYILYSRIFYSFYLLQYQNKKIYELIESFNNYQPLYQAMYKEKHMMKILESLIYYYENKNENKMSDIHFYVLSKSSFSFIFNFSKYFLTFLFIKNNNHVFHKFLLSIKDITLIKDYIFLHKPNNLY</sequence>
<dbReference type="GeneID" id="39730277"/>
<name>A0A1J1GSL9_PLAGA</name>
<dbReference type="Proteomes" id="UP000220797">
    <property type="component" value="Unassembled WGS sequence"/>
</dbReference>
<feature type="coiled-coil region" evidence="1">
    <location>
        <begin position="287"/>
        <end position="317"/>
    </location>
</feature>
<proteinExistence type="predicted"/>
<dbReference type="AlphaFoldDB" id="A0A1J1GSL9"/>
<accession>A0A1J1GSL9</accession>
<protein>
    <submittedName>
        <fullName evidence="2">Uncharacterized protein</fullName>
    </submittedName>
</protein>
<keyword evidence="1" id="KW-0175">Coiled coil</keyword>
<comment type="caution">
    <text evidence="2">The sequence shown here is derived from an EMBL/GenBank/DDBJ whole genome shotgun (WGS) entry which is preliminary data.</text>
</comment>
<reference evidence="2" key="1">
    <citation type="submission" date="2015-04" db="EMBL/GenBank/DDBJ databases">
        <authorList>
            <consortium name="Pathogen Informatics"/>
        </authorList>
    </citation>
    <scope>NUCLEOTIDE SEQUENCE [LARGE SCALE GENOMIC DNA]</scope>
    <source>
        <strain evidence="2">8A</strain>
    </source>
</reference>
<organism evidence="2 3">
    <name type="scientific">Plasmodium gallinaceum</name>
    <dbReference type="NCBI Taxonomy" id="5849"/>
    <lineage>
        <taxon>Eukaryota</taxon>
        <taxon>Sar</taxon>
        <taxon>Alveolata</taxon>
        <taxon>Apicomplexa</taxon>
        <taxon>Aconoidasida</taxon>
        <taxon>Haemosporida</taxon>
        <taxon>Plasmodiidae</taxon>
        <taxon>Plasmodium</taxon>
        <taxon>Plasmodium (Haemamoeba)</taxon>
    </lineage>
</organism>
<gene>
    <name evidence="2" type="ORF">PGAL8A_00175000</name>
</gene>
<dbReference type="OrthoDB" id="392563at2759"/>
<evidence type="ECO:0000313" key="3">
    <source>
        <dbReference type="Proteomes" id="UP000220797"/>
    </source>
</evidence>
<dbReference type="EMBL" id="CVMV01000020">
    <property type="protein sequence ID" value="CRG94043.1"/>
    <property type="molecule type" value="Genomic_DNA"/>
</dbReference>
<evidence type="ECO:0000313" key="2">
    <source>
        <dbReference type="EMBL" id="CRG94043.1"/>
    </source>
</evidence>
<dbReference type="VEuPathDB" id="PlasmoDB:PGAL8A_00175000"/>
<evidence type="ECO:0000256" key="1">
    <source>
        <dbReference type="SAM" id="Coils"/>
    </source>
</evidence>
<dbReference type="OMA" id="LNYFHYN"/>